<keyword evidence="8" id="KW-0186">Copper</keyword>
<evidence type="ECO:0000256" key="16">
    <source>
        <dbReference type="SAM" id="MobiDB-lite"/>
    </source>
</evidence>
<dbReference type="OMA" id="SFDGWDI"/>
<keyword evidence="3 15" id="KW-0964">Secreted</keyword>
<evidence type="ECO:0000256" key="8">
    <source>
        <dbReference type="ARBA" id="ARBA00023008"/>
    </source>
</evidence>
<comment type="domain">
    <text evidence="15">Has a modular structure: an endo-beta-1,4-glucanase catalytic module at the N-terminus, a linker rich in serines and threonines, and a C-terminal carbohydrate-binding module (CBM).</text>
</comment>
<dbReference type="Pfam" id="PF03443">
    <property type="entry name" value="AA9"/>
    <property type="match status" value="1"/>
</dbReference>
<evidence type="ECO:0000256" key="15">
    <source>
        <dbReference type="RuleBase" id="RU368122"/>
    </source>
</evidence>
<dbReference type="AlphaFoldDB" id="W6QXM6"/>
<evidence type="ECO:0000256" key="2">
    <source>
        <dbReference type="ARBA" id="ARBA00004613"/>
    </source>
</evidence>
<organism evidence="19 20">
    <name type="scientific">Penicillium roqueforti (strain FM164)</name>
    <dbReference type="NCBI Taxonomy" id="1365484"/>
    <lineage>
        <taxon>Eukaryota</taxon>
        <taxon>Fungi</taxon>
        <taxon>Dikarya</taxon>
        <taxon>Ascomycota</taxon>
        <taxon>Pezizomycotina</taxon>
        <taxon>Eurotiomycetes</taxon>
        <taxon>Eurotiomycetidae</taxon>
        <taxon>Eurotiales</taxon>
        <taxon>Aspergillaceae</taxon>
        <taxon>Penicillium</taxon>
    </lineage>
</organism>
<reference evidence="19" key="1">
    <citation type="journal article" date="2014" name="Nat. Commun.">
        <title>Multiple recent horizontal transfers of a large genomic region in cheese making fungi.</title>
        <authorList>
            <person name="Cheeseman K."/>
            <person name="Ropars J."/>
            <person name="Renault P."/>
            <person name="Dupont J."/>
            <person name="Gouzy J."/>
            <person name="Branca A."/>
            <person name="Abraham A.L."/>
            <person name="Ceppi M."/>
            <person name="Conseiller E."/>
            <person name="Debuchy R."/>
            <person name="Malagnac F."/>
            <person name="Goarin A."/>
            <person name="Silar P."/>
            <person name="Lacoste S."/>
            <person name="Sallet E."/>
            <person name="Bensimon A."/>
            <person name="Giraud T."/>
            <person name="Brygoo Y."/>
        </authorList>
    </citation>
    <scope>NUCLEOTIDE SEQUENCE [LARGE SCALE GENOMIC DNA]</scope>
    <source>
        <strain evidence="19">FM164</strain>
    </source>
</reference>
<keyword evidence="12 15" id="KW-0624">Polysaccharide degradation</keyword>
<dbReference type="SMART" id="SM00236">
    <property type="entry name" value="fCBD"/>
    <property type="match status" value="1"/>
</dbReference>
<comment type="cofactor">
    <cofactor evidence="1">
        <name>Cu(2+)</name>
        <dbReference type="ChEBI" id="CHEBI:29036"/>
    </cofactor>
</comment>
<dbReference type="PANTHER" id="PTHR33353">
    <property type="entry name" value="PUTATIVE (AFU_ORTHOLOGUE AFUA_1G12560)-RELATED"/>
    <property type="match status" value="1"/>
</dbReference>
<name>W6QXM6_PENRF</name>
<dbReference type="GO" id="GO:0008810">
    <property type="term" value="F:cellulase activity"/>
    <property type="evidence" value="ECO:0007669"/>
    <property type="project" value="UniProtKB-UniRule"/>
</dbReference>
<dbReference type="PANTHER" id="PTHR33353:SF36">
    <property type="entry name" value="ENDO-BETA-1,4-GLUCANASE D"/>
    <property type="match status" value="1"/>
</dbReference>
<keyword evidence="10 15" id="KW-1015">Disulfide bond</keyword>
<dbReference type="CDD" id="cd21175">
    <property type="entry name" value="LPMO_AA9"/>
    <property type="match status" value="1"/>
</dbReference>
<keyword evidence="9" id="KW-0503">Monooxygenase</keyword>
<evidence type="ECO:0000256" key="1">
    <source>
        <dbReference type="ARBA" id="ARBA00001973"/>
    </source>
</evidence>
<keyword evidence="20" id="KW-1185">Reference proteome</keyword>
<dbReference type="GO" id="GO:0004497">
    <property type="term" value="F:monooxygenase activity"/>
    <property type="evidence" value="ECO:0007669"/>
    <property type="project" value="UniProtKB-KW"/>
</dbReference>
<dbReference type="EC" id="1.14.99.56" evidence="15"/>
<evidence type="ECO:0000256" key="5">
    <source>
        <dbReference type="ARBA" id="ARBA00022729"/>
    </source>
</evidence>
<dbReference type="InterPro" id="IPR000254">
    <property type="entry name" value="CBD"/>
</dbReference>
<keyword evidence="7" id="KW-0560">Oxidoreductase</keyword>
<evidence type="ECO:0000256" key="14">
    <source>
        <dbReference type="ARBA" id="ARBA00045077"/>
    </source>
</evidence>
<evidence type="ECO:0000313" key="19">
    <source>
        <dbReference type="EMBL" id="CDM34277.1"/>
    </source>
</evidence>
<feature type="region of interest" description="Disordered" evidence="16">
    <location>
        <begin position="259"/>
        <end position="286"/>
    </location>
</feature>
<dbReference type="PROSITE" id="PS00562">
    <property type="entry name" value="CBM1_1"/>
    <property type="match status" value="1"/>
</dbReference>
<evidence type="ECO:0000256" key="3">
    <source>
        <dbReference type="ARBA" id="ARBA00022525"/>
    </source>
</evidence>
<evidence type="ECO:0000256" key="6">
    <source>
        <dbReference type="ARBA" id="ARBA00023001"/>
    </source>
</evidence>
<protein>
    <recommendedName>
        <fullName evidence="15">AA9 family lytic polysaccharide monooxygenase</fullName>
        <ecNumber evidence="15">1.14.99.56</ecNumber>
    </recommendedName>
    <alternativeName>
        <fullName evidence="15">Endo-beta-1,4-glucanase</fullName>
    </alternativeName>
    <alternativeName>
        <fullName evidence="15">Glycosyl hydrolase 61 family protein</fullName>
    </alternativeName>
</protein>
<evidence type="ECO:0000259" key="18">
    <source>
        <dbReference type="PROSITE" id="PS51164"/>
    </source>
</evidence>
<feature type="signal peptide" evidence="17">
    <location>
        <begin position="1"/>
        <end position="16"/>
    </location>
</feature>
<comment type="function">
    <text evidence="15">Lytic polysaccharide monooxygenase (LMPO) that depolymerizes crystalline and amorphous polysaccharides via the oxidation of scissile alpha- or beta-(1-4)-glycosidic bonds, yielding C1 and/or C4 oxidation products. Catalysis by LPMOs requires the reduction of the active-site copper from Cu(II) to Cu(I) by a reducing agent and H(2)O(2) or O(2) as a cosubstrate.</text>
</comment>
<dbReference type="Pfam" id="PF00734">
    <property type="entry name" value="CBM_1"/>
    <property type="match status" value="1"/>
</dbReference>
<sequence length="375" mass="38333">MYSLLGSALFVSLVAGHGHVTNIVINGVSFDGWDINSYPYTDSPPVVVAWGTPNTANGFIAPDAYTTSDIICHLNATNAKGHAVVAAGDRVFIQWTADWPESHHGPIVDYLASCGTSGCETVDKTTLEFFKIDAVGLIDDTTVPGTWADDQLIAQNSGWMVEIPPNIAPGSYVLRHELIALHSAGTEGGAQNYPQCFNLQITGSGSDQPAGILATDLYNPTDPGILVNIYTSLSTYTIPGPTLYSGAVSITQTTSAITASGTPVTGTGVTTGGTTTTSTSTSKATTTTLVTTTTSTTSATTTSTTSATTTNTTSAITTSTTSATTSTSSAGGDGASQTLYGQCGGTGWTGATACASSAACSSMNPWYYQCLPTAA</sequence>
<dbReference type="Proteomes" id="UP000030686">
    <property type="component" value="Unassembled WGS sequence"/>
</dbReference>
<dbReference type="GO" id="GO:0005576">
    <property type="term" value="C:extracellular region"/>
    <property type="evidence" value="ECO:0007669"/>
    <property type="project" value="UniProtKB-SubCell"/>
</dbReference>
<dbReference type="GO" id="GO:0030245">
    <property type="term" value="P:cellulose catabolic process"/>
    <property type="evidence" value="ECO:0007669"/>
    <property type="project" value="UniProtKB-UniRule"/>
</dbReference>
<dbReference type="SUPFAM" id="SSF57180">
    <property type="entry name" value="Cellulose-binding domain"/>
    <property type="match status" value="1"/>
</dbReference>
<evidence type="ECO:0000313" key="20">
    <source>
        <dbReference type="Proteomes" id="UP000030686"/>
    </source>
</evidence>
<dbReference type="STRING" id="1365484.W6QXM6"/>
<keyword evidence="5 17" id="KW-0732">Signal</keyword>
<dbReference type="Gene3D" id="2.70.50.70">
    <property type="match status" value="1"/>
</dbReference>
<proteinExistence type="inferred from homology"/>
<comment type="catalytic activity">
    <reaction evidence="14 15">
        <text>[(1-&gt;4)-beta-D-glucosyl]n+m + reduced acceptor + O2 = 4-dehydro-beta-D-glucosyl-[(1-&gt;4)-beta-D-glucosyl]n-1 + [(1-&gt;4)-beta-D-glucosyl]m + acceptor + H2O.</text>
        <dbReference type="EC" id="1.14.99.56"/>
    </reaction>
</comment>
<dbReference type="InterPro" id="IPR035971">
    <property type="entry name" value="CBD_sf"/>
</dbReference>
<dbReference type="GO" id="GO:0046872">
    <property type="term" value="F:metal ion binding"/>
    <property type="evidence" value="ECO:0007669"/>
    <property type="project" value="UniProtKB-KW"/>
</dbReference>
<evidence type="ECO:0000256" key="4">
    <source>
        <dbReference type="ARBA" id="ARBA00022723"/>
    </source>
</evidence>
<comment type="similarity">
    <text evidence="13">Belongs to the polysaccharide monooxygenase AA9 family.</text>
</comment>
<dbReference type="PROSITE" id="PS51164">
    <property type="entry name" value="CBM1_2"/>
    <property type="match status" value="1"/>
</dbReference>
<comment type="subcellular location">
    <subcellularLocation>
        <location evidence="2 15">Secreted</location>
    </subcellularLocation>
</comment>
<dbReference type="InterPro" id="IPR005103">
    <property type="entry name" value="AA9_LPMO"/>
</dbReference>
<evidence type="ECO:0000256" key="11">
    <source>
        <dbReference type="ARBA" id="ARBA00023277"/>
    </source>
</evidence>
<evidence type="ECO:0000256" key="12">
    <source>
        <dbReference type="ARBA" id="ARBA00023326"/>
    </source>
</evidence>
<evidence type="ECO:0000256" key="17">
    <source>
        <dbReference type="SAM" id="SignalP"/>
    </source>
</evidence>
<accession>W6QXM6</accession>
<keyword evidence="4" id="KW-0479">Metal-binding</keyword>
<keyword evidence="11 15" id="KW-0119">Carbohydrate metabolism</keyword>
<dbReference type="OrthoDB" id="4849160at2759"/>
<dbReference type="InterPro" id="IPR049892">
    <property type="entry name" value="AA9"/>
</dbReference>
<feature type="domain" description="CBM1" evidence="18">
    <location>
        <begin position="335"/>
        <end position="371"/>
    </location>
</feature>
<evidence type="ECO:0000256" key="7">
    <source>
        <dbReference type="ARBA" id="ARBA00023002"/>
    </source>
</evidence>
<evidence type="ECO:0000256" key="9">
    <source>
        <dbReference type="ARBA" id="ARBA00023033"/>
    </source>
</evidence>
<evidence type="ECO:0000256" key="10">
    <source>
        <dbReference type="ARBA" id="ARBA00023157"/>
    </source>
</evidence>
<feature type="chain" id="PRO_5004880211" description="AA9 family lytic polysaccharide monooxygenase" evidence="17">
    <location>
        <begin position="17"/>
        <end position="375"/>
    </location>
</feature>
<keyword evidence="6 15" id="KW-0136">Cellulose degradation</keyword>
<dbReference type="EMBL" id="HG792017">
    <property type="protein sequence ID" value="CDM34277.1"/>
    <property type="molecule type" value="Genomic_DNA"/>
</dbReference>
<evidence type="ECO:0000256" key="13">
    <source>
        <dbReference type="ARBA" id="ARBA00044502"/>
    </source>
</evidence>
<dbReference type="GO" id="GO:0030248">
    <property type="term" value="F:cellulose binding"/>
    <property type="evidence" value="ECO:0007669"/>
    <property type="project" value="UniProtKB-UniRule"/>
</dbReference>
<gene>
    <name evidence="19" type="ORF">PROQFM164_S03g001001</name>
</gene>